<evidence type="ECO:0000313" key="2">
    <source>
        <dbReference type="EMBL" id="KAG6742439.1"/>
    </source>
</evidence>
<dbReference type="PANTHER" id="PTHR32002:SF41">
    <property type="entry name" value="PROTEIN NLP8"/>
    <property type="match status" value="1"/>
</dbReference>
<evidence type="ECO:0000313" key="3">
    <source>
        <dbReference type="Proteomes" id="UP000886885"/>
    </source>
</evidence>
<name>A0A8X7Y1Q2_POPTO</name>
<organism evidence="2 3">
    <name type="scientific">Populus tomentosa</name>
    <name type="common">Chinese white poplar</name>
    <dbReference type="NCBI Taxonomy" id="118781"/>
    <lineage>
        <taxon>Eukaryota</taxon>
        <taxon>Viridiplantae</taxon>
        <taxon>Streptophyta</taxon>
        <taxon>Embryophyta</taxon>
        <taxon>Tracheophyta</taxon>
        <taxon>Spermatophyta</taxon>
        <taxon>Magnoliopsida</taxon>
        <taxon>eudicotyledons</taxon>
        <taxon>Gunneridae</taxon>
        <taxon>Pentapetalae</taxon>
        <taxon>rosids</taxon>
        <taxon>fabids</taxon>
        <taxon>Malpighiales</taxon>
        <taxon>Salicaceae</taxon>
        <taxon>Saliceae</taxon>
        <taxon>Populus</taxon>
    </lineage>
</organism>
<dbReference type="GO" id="GO:0003700">
    <property type="term" value="F:DNA-binding transcription factor activity"/>
    <property type="evidence" value="ECO:0007669"/>
    <property type="project" value="InterPro"/>
</dbReference>
<accession>A0A8X7Y1Q2</accession>
<reference evidence="2" key="1">
    <citation type="journal article" date="2020" name="bioRxiv">
        <title>Hybrid origin of Populus tomentosa Carr. identified through genome sequencing and phylogenomic analysis.</title>
        <authorList>
            <person name="An X."/>
            <person name="Gao K."/>
            <person name="Chen Z."/>
            <person name="Li J."/>
            <person name="Yang X."/>
            <person name="Yang X."/>
            <person name="Zhou J."/>
            <person name="Guo T."/>
            <person name="Zhao T."/>
            <person name="Huang S."/>
            <person name="Miao D."/>
            <person name="Khan W.U."/>
            <person name="Rao P."/>
            <person name="Ye M."/>
            <person name="Lei B."/>
            <person name="Liao W."/>
            <person name="Wang J."/>
            <person name="Ji L."/>
            <person name="Li Y."/>
            <person name="Guo B."/>
            <person name="Mustafa N.S."/>
            <person name="Li S."/>
            <person name="Yun Q."/>
            <person name="Keller S.R."/>
            <person name="Mao J."/>
            <person name="Zhang R."/>
            <person name="Strauss S.H."/>
        </authorList>
    </citation>
    <scope>NUCLEOTIDE SEQUENCE</scope>
    <source>
        <strain evidence="2">GM15</strain>
        <tissue evidence="2">Leaf</tissue>
    </source>
</reference>
<feature type="domain" description="NLP1-9 GAF" evidence="1">
    <location>
        <begin position="199"/>
        <end position="335"/>
    </location>
</feature>
<dbReference type="AlphaFoldDB" id="A0A8X7Y1Q2"/>
<sequence length="452" mass="50932">MYLEHLSCIEDVLPPAKSSLREKMEKALSLLEDSLGSRCFPVQTFLFGYVIMDFQNGLQIFVIYRPNECLYLSDAISCGVGGIIALPPVFESDQPKYCCAVLEFVTKEEKHDFECLYLSDAISCGVGGIIALPPVFESDQPKYCCAVLEFVTKEEKHDFDLEMEKVFQASRCYKLCISPTISRLPIYGSIYNLDFVLRDQRAELTEIANVTRAVCLTHRLPLALTWIPCDYTWGAVDDISKSHCRLCNSDFLRTCELSIERIASYSDEEMQGFVNACEQLFLNTGQGAAGQAHRTYLPSFEPDVKEKHVSEYPLAHHVRKYNLNAAVAIVPRSTGAELENVFRSRISRERGSKVSKKNAPNADGNMFTVCAYNKRRKVFEACKWFDKVKEKNGVEKKHPGLQEQEVSSGNDLASKAEAYCEQRHKWKYGKQSSGCLAPPAHSCGDSCGILWF</sequence>
<keyword evidence="3" id="KW-1185">Reference proteome</keyword>
<dbReference type="EMBL" id="JAAWWB010000033">
    <property type="protein sequence ID" value="KAG6742439.1"/>
    <property type="molecule type" value="Genomic_DNA"/>
</dbReference>
<dbReference type="Proteomes" id="UP000886885">
    <property type="component" value="Chromosome 17A"/>
</dbReference>
<dbReference type="Pfam" id="PF22922">
    <property type="entry name" value="GAF_NLP"/>
    <property type="match status" value="1"/>
</dbReference>
<proteinExistence type="predicted"/>
<evidence type="ECO:0000259" key="1">
    <source>
        <dbReference type="Pfam" id="PF22922"/>
    </source>
</evidence>
<gene>
    <name evidence="2" type="ORF">POTOM_053310</name>
</gene>
<dbReference type="InterPro" id="IPR055081">
    <property type="entry name" value="NLP1-9_GAF"/>
</dbReference>
<dbReference type="PANTHER" id="PTHR32002">
    <property type="entry name" value="PROTEIN NLP8"/>
    <property type="match status" value="1"/>
</dbReference>
<comment type="caution">
    <text evidence="2">The sequence shown here is derived from an EMBL/GenBank/DDBJ whole genome shotgun (WGS) entry which is preliminary data.</text>
</comment>
<dbReference type="OrthoDB" id="6270329at2759"/>
<dbReference type="InterPro" id="IPR045012">
    <property type="entry name" value="NLP"/>
</dbReference>
<protein>
    <recommendedName>
        <fullName evidence="1">NLP1-9 GAF domain-containing protein</fullName>
    </recommendedName>
</protein>